<organism evidence="1 2">
    <name type="scientific">Pseudomonas gingeri</name>
    <dbReference type="NCBI Taxonomy" id="117681"/>
    <lineage>
        <taxon>Bacteria</taxon>
        <taxon>Pseudomonadati</taxon>
        <taxon>Pseudomonadota</taxon>
        <taxon>Gammaproteobacteria</taxon>
        <taxon>Pseudomonadales</taxon>
        <taxon>Pseudomonadaceae</taxon>
        <taxon>Pseudomonas</taxon>
    </lineage>
</organism>
<protein>
    <submittedName>
        <fullName evidence="1">Uncharacterized protein</fullName>
    </submittedName>
</protein>
<comment type="caution">
    <text evidence="1">The sequence shown here is derived from an EMBL/GenBank/DDBJ whole genome shotgun (WGS) entry which is preliminary data.</text>
</comment>
<dbReference type="EMBL" id="JACAQA010000041">
    <property type="protein sequence ID" value="NWB89219.1"/>
    <property type="molecule type" value="Genomic_DNA"/>
</dbReference>
<gene>
    <name evidence="1" type="ORF">HX830_30575</name>
</gene>
<evidence type="ECO:0000313" key="1">
    <source>
        <dbReference type="EMBL" id="NWB89219.1"/>
    </source>
</evidence>
<proteinExistence type="predicted"/>
<reference evidence="1 2" key="1">
    <citation type="submission" date="2020-04" db="EMBL/GenBank/DDBJ databases">
        <title>Molecular characterization of pseudomonads from Agaricus bisporus reveal novel blotch 2 pathogens in Western Europe.</title>
        <authorList>
            <person name="Taparia T."/>
            <person name="Krijger M."/>
            <person name="Haynes E."/>
            <person name="Elpinstone J.G."/>
            <person name="Noble R."/>
            <person name="Van Der Wolf J."/>
        </authorList>
    </citation>
    <scope>NUCLEOTIDE SEQUENCE [LARGE SCALE GENOMIC DNA]</scope>
    <source>
        <strain evidence="1 2">G9001</strain>
    </source>
</reference>
<dbReference type="Proteomes" id="UP000522864">
    <property type="component" value="Unassembled WGS sequence"/>
</dbReference>
<dbReference type="AlphaFoldDB" id="A0A7Y7WWY1"/>
<evidence type="ECO:0000313" key="2">
    <source>
        <dbReference type="Proteomes" id="UP000522864"/>
    </source>
</evidence>
<sequence length="67" mass="7573">MMVVAEKASQSLSTWIDEEELRRMTYEALADVDAGRFIEHQTVQTWVSGLSIDIRNCGPYNGVLPSR</sequence>
<accession>A0A7Y7WWY1</accession>
<name>A0A7Y7WWY1_9PSED</name>